<reference evidence="2" key="1">
    <citation type="submission" date="2023-07" db="EMBL/GenBank/DDBJ databases">
        <title>A chromosome-level genome assembly of Lolium multiflorum.</title>
        <authorList>
            <person name="Chen Y."/>
            <person name="Copetti D."/>
            <person name="Kolliker R."/>
            <person name="Studer B."/>
        </authorList>
    </citation>
    <scope>NUCLEOTIDE SEQUENCE</scope>
    <source>
        <strain evidence="2">02402/16</strain>
        <tissue evidence="2">Leaf</tissue>
    </source>
</reference>
<proteinExistence type="predicted"/>
<keyword evidence="1" id="KW-0808">Transferase</keyword>
<sequence length="259" mass="28607">MEEEEEERGLTGLQLWEVVAGSRQRQHLRASDQKLVNRAIHASGELLTPASAVIVCHRGTVSLLVLVLKEVDEVGRGVFLEKELALAVAVEGYDKDLVEADEVASKKTPEPDLGALLPEDFLGRTKRMGLVIKSWVPQHDVLAHDAIGGFITHRGWTSILESVMVGVPLLAWPLYAEQRINKMFLEKELGLTMAVEGYDKDVVEADQVASNVSWIVDSEGGRLLRERTLAAKRQVKGEMRHGGESDLTLARLVDGWMLA</sequence>
<dbReference type="Pfam" id="PF00201">
    <property type="entry name" value="UDPGT"/>
    <property type="match status" value="1"/>
</dbReference>
<dbReference type="AlphaFoldDB" id="A0AAD8SYA6"/>
<dbReference type="Gene3D" id="3.40.50.2000">
    <property type="entry name" value="Glycogen Phosphorylase B"/>
    <property type="match status" value="1"/>
</dbReference>
<accession>A0AAD8SYA6</accession>
<name>A0AAD8SYA6_LOLMU</name>
<dbReference type="EMBL" id="JAUUTY010000003">
    <property type="protein sequence ID" value="KAK1666583.1"/>
    <property type="molecule type" value="Genomic_DNA"/>
</dbReference>
<protein>
    <submittedName>
        <fullName evidence="2">Uncharacterized protein</fullName>
    </submittedName>
</protein>
<keyword evidence="3" id="KW-1185">Reference proteome</keyword>
<comment type="caution">
    <text evidence="2">The sequence shown here is derived from an EMBL/GenBank/DDBJ whole genome shotgun (WGS) entry which is preliminary data.</text>
</comment>
<dbReference type="InterPro" id="IPR050481">
    <property type="entry name" value="UDP-glycosyltransf_plant"/>
</dbReference>
<gene>
    <name evidence="2" type="ORF">QYE76_054742</name>
</gene>
<dbReference type="GO" id="GO:0035251">
    <property type="term" value="F:UDP-glucosyltransferase activity"/>
    <property type="evidence" value="ECO:0007669"/>
    <property type="project" value="InterPro"/>
</dbReference>
<dbReference type="InterPro" id="IPR002213">
    <property type="entry name" value="UDP_glucos_trans"/>
</dbReference>
<evidence type="ECO:0000313" key="3">
    <source>
        <dbReference type="Proteomes" id="UP001231189"/>
    </source>
</evidence>
<dbReference type="PANTHER" id="PTHR48048:SF13">
    <property type="entry name" value="GLYCOSYLTRANSFERASE"/>
    <property type="match status" value="1"/>
</dbReference>
<dbReference type="PANTHER" id="PTHR48048">
    <property type="entry name" value="GLYCOSYLTRANSFERASE"/>
    <property type="match status" value="1"/>
</dbReference>
<organism evidence="2 3">
    <name type="scientific">Lolium multiflorum</name>
    <name type="common">Italian ryegrass</name>
    <name type="synonym">Lolium perenne subsp. multiflorum</name>
    <dbReference type="NCBI Taxonomy" id="4521"/>
    <lineage>
        <taxon>Eukaryota</taxon>
        <taxon>Viridiplantae</taxon>
        <taxon>Streptophyta</taxon>
        <taxon>Embryophyta</taxon>
        <taxon>Tracheophyta</taxon>
        <taxon>Spermatophyta</taxon>
        <taxon>Magnoliopsida</taxon>
        <taxon>Liliopsida</taxon>
        <taxon>Poales</taxon>
        <taxon>Poaceae</taxon>
        <taxon>BOP clade</taxon>
        <taxon>Pooideae</taxon>
        <taxon>Poodae</taxon>
        <taxon>Poeae</taxon>
        <taxon>Poeae Chloroplast Group 2 (Poeae type)</taxon>
        <taxon>Loliodinae</taxon>
        <taxon>Loliinae</taxon>
        <taxon>Lolium</taxon>
    </lineage>
</organism>
<dbReference type="Proteomes" id="UP001231189">
    <property type="component" value="Unassembled WGS sequence"/>
</dbReference>
<evidence type="ECO:0000313" key="2">
    <source>
        <dbReference type="EMBL" id="KAK1666583.1"/>
    </source>
</evidence>
<dbReference type="SUPFAM" id="SSF53756">
    <property type="entry name" value="UDP-Glycosyltransferase/glycogen phosphorylase"/>
    <property type="match status" value="1"/>
</dbReference>
<evidence type="ECO:0000256" key="1">
    <source>
        <dbReference type="ARBA" id="ARBA00022679"/>
    </source>
</evidence>